<dbReference type="Pfam" id="PF01030">
    <property type="entry name" value="Recep_L_domain"/>
    <property type="match status" value="1"/>
</dbReference>
<dbReference type="Proteomes" id="UP001626550">
    <property type="component" value="Unassembled WGS sequence"/>
</dbReference>
<keyword evidence="3" id="KW-1185">Reference proteome</keyword>
<protein>
    <recommendedName>
        <fullName evidence="1">Receptor L-domain domain-containing protein</fullName>
    </recommendedName>
</protein>
<name>A0ABD2PIB9_9PLAT</name>
<evidence type="ECO:0000313" key="2">
    <source>
        <dbReference type="EMBL" id="KAL3307111.1"/>
    </source>
</evidence>
<evidence type="ECO:0000259" key="1">
    <source>
        <dbReference type="Pfam" id="PF01030"/>
    </source>
</evidence>
<gene>
    <name evidence="2" type="ORF">Ciccas_014383</name>
</gene>
<sequence length="130" mass="14551">MTKCVTVVGDLVLRPQEMERKDLDNFLSIKKVYGLVDLHLEADGDLAFLRNLESIISKHEDRPALKITTQGPGRYLGLRSLRWINGPVELDFQHPVCYSSALSHLTRGLYPGDSELCSEYTATVGTQICT</sequence>
<dbReference type="AlphaFoldDB" id="A0ABD2PIB9"/>
<comment type="caution">
    <text evidence="2">The sequence shown here is derived from an EMBL/GenBank/DDBJ whole genome shotgun (WGS) entry which is preliminary data.</text>
</comment>
<reference evidence="2 3" key="1">
    <citation type="submission" date="2024-11" db="EMBL/GenBank/DDBJ databases">
        <title>Adaptive evolution of stress response genes in parasites aligns with host niche diversity.</title>
        <authorList>
            <person name="Hahn C."/>
            <person name="Resl P."/>
        </authorList>
    </citation>
    <scope>NUCLEOTIDE SEQUENCE [LARGE SCALE GENOMIC DNA]</scope>
    <source>
        <strain evidence="2">EGGRZ-B1_66</strain>
        <tissue evidence="2">Body</tissue>
    </source>
</reference>
<dbReference type="EMBL" id="JBJKFK010008287">
    <property type="protein sequence ID" value="KAL3307111.1"/>
    <property type="molecule type" value="Genomic_DNA"/>
</dbReference>
<dbReference type="SUPFAM" id="SSF52058">
    <property type="entry name" value="L domain-like"/>
    <property type="match status" value="1"/>
</dbReference>
<feature type="domain" description="Receptor L-domain" evidence="1">
    <location>
        <begin position="3"/>
        <end position="99"/>
    </location>
</feature>
<dbReference type="InterPro" id="IPR036941">
    <property type="entry name" value="Rcpt_L-dom_sf"/>
</dbReference>
<accession>A0ABD2PIB9</accession>
<dbReference type="Gene3D" id="3.80.20.20">
    <property type="entry name" value="Receptor L-domain"/>
    <property type="match status" value="1"/>
</dbReference>
<organism evidence="2 3">
    <name type="scientific">Cichlidogyrus casuarinus</name>
    <dbReference type="NCBI Taxonomy" id="1844966"/>
    <lineage>
        <taxon>Eukaryota</taxon>
        <taxon>Metazoa</taxon>
        <taxon>Spiralia</taxon>
        <taxon>Lophotrochozoa</taxon>
        <taxon>Platyhelminthes</taxon>
        <taxon>Monogenea</taxon>
        <taxon>Monopisthocotylea</taxon>
        <taxon>Dactylogyridea</taxon>
        <taxon>Ancyrocephalidae</taxon>
        <taxon>Cichlidogyrus</taxon>
    </lineage>
</organism>
<proteinExistence type="predicted"/>
<evidence type="ECO:0000313" key="3">
    <source>
        <dbReference type="Proteomes" id="UP001626550"/>
    </source>
</evidence>
<dbReference type="InterPro" id="IPR000494">
    <property type="entry name" value="Rcpt_L-dom"/>
</dbReference>